<gene>
    <name evidence="1" type="ORF">HPB49_014040</name>
</gene>
<keyword evidence="2" id="KW-1185">Reference proteome</keyword>
<dbReference type="Proteomes" id="UP000821865">
    <property type="component" value="Chromosome 2"/>
</dbReference>
<proteinExistence type="predicted"/>
<name>A0ACB8DDN1_DERSI</name>
<dbReference type="EMBL" id="CM023471">
    <property type="protein sequence ID" value="KAH7966145.1"/>
    <property type="molecule type" value="Genomic_DNA"/>
</dbReference>
<evidence type="ECO:0000313" key="2">
    <source>
        <dbReference type="Proteomes" id="UP000821865"/>
    </source>
</evidence>
<organism evidence="1 2">
    <name type="scientific">Dermacentor silvarum</name>
    <name type="common">Tick</name>
    <dbReference type="NCBI Taxonomy" id="543639"/>
    <lineage>
        <taxon>Eukaryota</taxon>
        <taxon>Metazoa</taxon>
        <taxon>Ecdysozoa</taxon>
        <taxon>Arthropoda</taxon>
        <taxon>Chelicerata</taxon>
        <taxon>Arachnida</taxon>
        <taxon>Acari</taxon>
        <taxon>Parasitiformes</taxon>
        <taxon>Ixodida</taxon>
        <taxon>Ixodoidea</taxon>
        <taxon>Ixodidae</taxon>
        <taxon>Rhipicephalinae</taxon>
        <taxon>Dermacentor</taxon>
    </lineage>
</organism>
<evidence type="ECO:0000313" key="1">
    <source>
        <dbReference type="EMBL" id="KAH7966145.1"/>
    </source>
</evidence>
<sequence>MYTFLLLRSRLENSGDTAKEDTSAQRPGRGLVNYQQPNASRPYVEVIVVPVKDVAGIIGRGGSRIREHPDFSGACMWVKKDDADNYFEIQIELSGPEEVHRKGRKLNGAIVYPPEEPVCSSKCEEPAAFARLGQAACQE</sequence>
<comment type="caution">
    <text evidence="1">The sequence shown here is derived from an EMBL/GenBank/DDBJ whole genome shotgun (WGS) entry which is preliminary data.</text>
</comment>
<reference evidence="1" key="1">
    <citation type="submission" date="2020-05" db="EMBL/GenBank/DDBJ databases">
        <title>Large-scale comparative analyses of tick genomes elucidate their genetic diversity and vector capacities.</title>
        <authorList>
            <person name="Jia N."/>
            <person name="Wang J."/>
            <person name="Shi W."/>
            <person name="Du L."/>
            <person name="Sun Y."/>
            <person name="Zhan W."/>
            <person name="Jiang J."/>
            <person name="Wang Q."/>
            <person name="Zhang B."/>
            <person name="Ji P."/>
            <person name="Sakyi L.B."/>
            <person name="Cui X."/>
            <person name="Yuan T."/>
            <person name="Jiang B."/>
            <person name="Yang W."/>
            <person name="Lam T.T.-Y."/>
            <person name="Chang Q."/>
            <person name="Ding S."/>
            <person name="Wang X."/>
            <person name="Zhu J."/>
            <person name="Ruan X."/>
            <person name="Zhao L."/>
            <person name="Wei J."/>
            <person name="Que T."/>
            <person name="Du C."/>
            <person name="Cheng J."/>
            <person name="Dai P."/>
            <person name="Han X."/>
            <person name="Huang E."/>
            <person name="Gao Y."/>
            <person name="Liu J."/>
            <person name="Shao H."/>
            <person name="Ye R."/>
            <person name="Li L."/>
            <person name="Wei W."/>
            <person name="Wang X."/>
            <person name="Wang C."/>
            <person name="Yang T."/>
            <person name="Huo Q."/>
            <person name="Li W."/>
            <person name="Guo W."/>
            <person name="Chen H."/>
            <person name="Zhou L."/>
            <person name="Ni X."/>
            <person name="Tian J."/>
            <person name="Zhou Y."/>
            <person name="Sheng Y."/>
            <person name="Liu T."/>
            <person name="Pan Y."/>
            <person name="Xia L."/>
            <person name="Li J."/>
            <person name="Zhao F."/>
            <person name="Cao W."/>
        </authorList>
    </citation>
    <scope>NUCLEOTIDE SEQUENCE</scope>
    <source>
        <strain evidence="1">Dsil-2018</strain>
    </source>
</reference>
<accession>A0ACB8DDN1</accession>
<protein>
    <submittedName>
        <fullName evidence="1">Uncharacterized protein</fullName>
    </submittedName>
</protein>